<evidence type="ECO:0000256" key="2">
    <source>
        <dbReference type="ARBA" id="ARBA00007520"/>
    </source>
</evidence>
<keyword evidence="3" id="KW-0813">Transport</keyword>
<dbReference type="SUPFAM" id="SSF103473">
    <property type="entry name" value="MFS general substrate transporter"/>
    <property type="match status" value="1"/>
</dbReference>
<reference evidence="10" key="1">
    <citation type="journal article" date="2019" name="Int. J. Syst. Evol. Microbiol.">
        <title>The Global Catalogue of Microorganisms (GCM) 10K type strain sequencing project: providing services to taxonomists for standard genome sequencing and annotation.</title>
        <authorList>
            <consortium name="The Broad Institute Genomics Platform"/>
            <consortium name="The Broad Institute Genome Sequencing Center for Infectious Disease"/>
            <person name="Wu L."/>
            <person name="Ma J."/>
        </authorList>
    </citation>
    <scope>NUCLEOTIDE SEQUENCE [LARGE SCALE GENOMIC DNA]</scope>
    <source>
        <strain evidence="10">JCM 14370</strain>
    </source>
</reference>
<dbReference type="InterPro" id="IPR005829">
    <property type="entry name" value="Sugar_transporter_CS"/>
</dbReference>
<dbReference type="InterPro" id="IPR011701">
    <property type="entry name" value="MFS"/>
</dbReference>
<dbReference type="Pfam" id="PF07690">
    <property type="entry name" value="MFS_1"/>
    <property type="match status" value="1"/>
</dbReference>
<evidence type="ECO:0000313" key="9">
    <source>
        <dbReference type="EMBL" id="GGJ28132.1"/>
    </source>
</evidence>
<evidence type="ECO:0000256" key="5">
    <source>
        <dbReference type="ARBA" id="ARBA00022989"/>
    </source>
</evidence>
<evidence type="ECO:0000256" key="1">
    <source>
        <dbReference type="ARBA" id="ARBA00004141"/>
    </source>
</evidence>
<evidence type="ECO:0000259" key="8">
    <source>
        <dbReference type="PROSITE" id="PS50850"/>
    </source>
</evidence>
<comment type="similarity">
    <text evidence="2">Belongs to the major facilitator superfamily. TCR/Tet family.</text>
</comment>
<evidence type="ECO:0000256" key="6">
    <source>
        <dbReference type="ARBA" id="ARBA00023136"/>
    </source>
</evidence>
<dbReference type="InterPro" id="IPR020846">
    <property type="entry name" value="MFS_dom"/>
</dbReference>
<feature type="transmembrane region" description="Helical" evidence="7">
    <location>
        <begin position="283"/>
        <end position="300"/>
    </location>
</feature>
<accession>A0ABQ2CXY8</accession>
<feature type="transmembrane region" description="Helical" evidence="7">
    <location>
        <begin position="252"/>
        <end position="271"/>
    </location>
</feature>
<sequence length="412" mass="43734">MTVKRQPAVMFIFITLLIDLLGLGLVLPVMPQLVGSLSGDAARTSQVYGVLIGIYALSQLLVAPLLGVLSDRYGRRPILLGTTFLAVCAYTLLIFSPTLAWLILGRMLSGMAGASMGVANAYIADVSTPETRARNYGMVGAAFTLGFIVGPAIGGLLGQFGVRLPFMFAAGFALLNFLYGLFVLPESHQPNPQAKLALKNLIPLRSLGVLKQYPGLPALAWVTVLSSLGFQFVASTWVLHGTTRYHWGTGESGLALTVSALMGLPVQMLLVGMAMKRFGGVRTVQMALLFGALGYILYGLSSEVWMFYLAMPVPALMGLGGPALQSQVASRVPPQVQGMVQGNMASLNSLTGVLGPLAATNLFAHFATPSAHPYLPGIAFFGSALILLVCWMVYSWHAVPQIQAKQEAVSAD</sequence>
<evidence type="ECO:0000256" key="7">
    <source>
        <dbReference type="SAM" id="Phobius"/>
    </source>
</evidence>
<evidence type="ECO:0000313" key="10">
    <source>
        <dbReference type="Proteomes" id="UP000632222"/>
    </source>
</evidence>
<feature type="transmembrane region" description="Helical" evidence="7">
    <location>
        <begin position="7"/>
        <end position="27"/>
    </location>
</feature>
<keyword evidence="10" id="KW-1185">Reference proteome</keyword>
<feature type="transmembrane region" description="Helical" evidence="7">
    <location>
        <begin position="47"/>
        <end position="66"/>
    </location>
</feature>
<feature type="domain" description="Major facilitator superfamily (MFS) profile" evidence="8">
    <location>
        <begin position="8"/>
        <end position="403"/>
    </location>
</feature>
<feature type="transmembrane region" description="Helical" evidence="7">
    <location>
        <begin position="218"/>
        <end position="240"/>
    </location>
</feature>
<dbReference type="RefSeq" id="WP_189001536.1">
    <property type="nucleotide sequence ID" value="NZ_BMOD01000003.1"/>
</dbReference>
<dbReference type="Gene3D" id="1.20.1250.20">
    <property type="entry name" value="MFS general substrate transporter like domains"/>
    <property type="match status" value="1"/>
</dbReference>
<feature type="transmembrane region" description="Helical" evidence="7">
    <location>
        <begin position="101"/>
        <end position="124"/>
    </location>
</feature>
<evidence type="ECO:0000256" key="3">
    <source>
        <dbReference type="ARBA" id="ARBA00022448"/>
    </source>
</evidence>
<protein>
    <submittedName>
        <fullName evidence="9">Tetracycline resistance MFS efflux pump</fullName>
    </submittedName>
</protein>
<keyword evidence="4 7" id="KW-0812">Transmembrane</keyword>
<dbReference type="PANTHER" id="PTHR23504:SF15">
    <property type="entry name" value="MAJOR FACILITATOR SUPERFAMILY (MFS) PROFILE DOMAIN-CONTAINING PROTEIN"/>
    <property type="match status" value="1"/>
</dbReference>
<comment type="subcellular location">
    <subcellularLocation>
        <location evidence="1">Membrane</location>
        <topology evidence="1">Multi-pass membrane protein</topology>
    </subcellularLocation>
</comment>
<organism evidence="9 10">
    <name type="scientific">Deinococcus roseus</name>
    <dbReference type="NCBI Taxonomy" id="392414"/>
    <lineage>
        <taxon>Bacteria</taxon>
        <taxon>Thermotogati</taxon>
        <taxon>Deinococcota</taxon>
        <taxon>Deinococci</taxon>
        <taxon>Deinococcales</taxon>
        <taxon>Deinococcaceae</taxon>
        <taxon>Deinococcus</taxon>
    </lineage>
</organism>
<keyword evidence="6 7" id="KW-0472">Membrane</keyword>
<dbReference type="InterPro" id="IPR001958">
    <property type="entry name" value="Tet-R_TetA/multi-R_MdtG-like"/>
</dbReference>
<gene>
    <name evidence="9" type="ORF">GCM10008938_12800</name>
</gene>
<dbReference type="PANTHER" id="PTHR23504">
    <property type="entry name" value="MAJOR FACILITATOR SUPERFAMILY DOMAIN-CONTAINING PROTEIN 10"/>
    <property type="match status" value="1"/>
</dbReference>
<keyword evidence="5 7" id="KW-1133">Transmembrane helix</keyword>
<dbReference type="CDD" id="cd17388">
    <property type="entry name" value="MFS_TetA"/>
    <property type="match status" value="1"/>
</dbReference>
<feature type="transmembrane region" description="Helical" evidence="7">
    <location>
        <begin position="136"/>
        <end position="158"/>
    </location>
</feature>
<dbReference type="PROSITE" id="PS00216">
    <property type="entry name" value="SUGAR_TRANSPORT_1"/>
    <property type="match status" value="1"/>
</dbReference>
<feature type="transmembrane region" description="Helical" evidence="7">
    <location>
        <begin position="164"/>
        <end position="184"/>
    </location>
</feature>
<dbReference type="Proteomes" id="UP000632222">
    <property type="component" value="Unassembled WGS sequence"/>
</dbReference>
<dbReference type="PROSITE" id="PS50850">
    <property type="entry name" value="MFS"/>
    <property type="match status" value="1"/>
</dbReference>
<feature type="transmembrane region" description="Helical" evidence="7">
    <location>
        <begin position="78"/>
        <end position="95"/>
    </location>
</feature>
<feature type="transmembrane region" description="Helical" evidence="7">
    <location>
        <begin position="374"/>
        <end position="396"/>
    </location>
</feature>
<proteinExistence type="inferred from homology"/>
<dbReference type="EMBL" id="BMOD01000003">
    <property type="protein sequence ID" value="GGJ28132.1"/>
    <property type="molecule type" value="Genomic_DNA"/>
</dbReference>
<dbReference type="InterPro" id="IPR036259">
    <property type="entry name" value="MFS_trans_sf"/>
</dbReference>
<name>A0ABQ2CXY8_9DEIO</name>
<evidence type="ECO:0000256" key="4">
    <source>
        <dbReference type="ARBA" id="ARBA00022692"/>
    </source>
</evidence>
<dbReference type="PRINTS" id="PR01035">
    <property type="entry name" value="TCRTETA"/>
</dbReference>
<comment type="caution">
    <text evidence="9">The sequence shown here is derived from an EMBL/GenBank/DDBJ whole genome shotgun (WGS) entry which is preliminary data.</text>
</comment>